<organism evidence="3 4">
    <name type="scientific">Kocuria varians</name>
    <name type="common">Micrococcus varians</name>
    <dbReference type="NCBI Taxonomy" id="1272"/>
    <lineage>
        <taxon>Bacteria</taxon>
        <taxon>Bacillati</taxon>
        <taxon>Actinomycetota</taxon>
        <taxon>Actinomycetes</taxon>
        <taxon>Micrococcales</taxon>
        <taxon>Micrococcaceae</taxon>
        <taxon>Kocuria</taxon>
    </lineage>
</organism>
<name>A0A7D7KZD7_KOCVA</name>
<reference evidence="4" key="1">
    <citation type="submission" date="2017-08" db="EMBL/GenBank/DDBJ databases">
        <title>Draft Genome Sequence of Kocuria varians 80.</title>
        <authorList>
            <person name="Minaev M."/>
            <person name="Kurbakov K.A."/>
            <person name="Solodovnikova G.I."/>
            <person name="Kuznetsova O.A."/>
            <person name="Lisitsyn A.B."/>
        </authorList>
    </citation>
    <scope>NUCLEOTIDE SEQUENCE [LARGE SCALE GENOMIC DNA]</scope>
    <source>
        <strain evidence="4">80</strain>
    </source>
</reference>
<accession>A0A7D7KZD7</accession>
<keyword evidence="2" id="KW-0812">Transmembrane</keyword>
<sequence length="104" mass="10472">MSEYPRDEFDDVPEDGARQGAHRGHNPAARTGSRREFRAILVTGLLALALGAVCFVNAPRTEQDTSASAPAGAVSVAVSAAAAPPAVPGTTTSPAALPGYVTAA</sequence>
<proteinExistence type="predicted"/>
<keyword evidence="4" id="KW-1185">Reference proteome</keyword>
<dbReference type="EMBL" id="CP059343">
    <property type="protein sequence ID" value="QMS56546.1"/>
    <property type="molecule type" value="Genomic_DNA"/>
</dbReference>
<dbReference type="RefSeq" id="WP_083482486.1">
    <property type="nucleotide sequence ID" value="NZ_CP059343.1"/>
</dbReference>
<dbReference type="Proteomes" id="UP000216825">
    <property type="component" value="Chromosome"/>
</dbReference>
<protein>
    <submittedName>
        <fullName evidence="3">Uncharacterized protein</fullName>
    </submittedName>
</protein>
<keyword evidence="2" id="KW-1133">Transmembrane helix</keyword>
<dbReference type="KEGG" id="kvr:CIB50_0001256"/>
<dbReference type="AlphaFoldDB" id="A0A7D7KZD7"/>
<feature type="region of interest" description="Disordered" evidence="1">
    <location>
        <begin position="1"/>
        <end position="34"/>
    </location>
</feature>
<feature type="compositionally biased region" description="Low complexity" evidence="1">
    <location>
        <begin position="80"/>
        <end position="96"/>
    </location>
</feature>
<reference evidence="3 4" key="2">
    <citation type="submission" date="2020-07" db="EMBL/GenBank/DDBJ databases">
        <title>Genome of starter culture bacteria Kocuria salsicia reveals its technological properties and safety for usage in meat industry.</title>
        <authorList>
            <person name="Michael M."/>
            <person name="Konstantin K."/>
            <person name="Evgenii K."/>
            <person name="Galina S."/>
            <person name="Oksana K."/>
            <person name="Andrei L."/>
        </authorList>
    </citation>
    <scope>NUCLEOTIDE SEQUENCE [LARGE SCALE GENOMIC DNA]</scope>
    <source>
        <strain evidence="3 4">80</strain>
    </source>
</reference>
<evidence type="ECO:0000256" key="1">
    <source>
        <dbReference type="SAM" id="MobiDB-lite"/>
    </source>
</evidence>
<evidence type="ECO:0000256" key="2">
    <source>
        <dbReference type="SAM" id="Phobius"/>
    </source>
</evidence>
<gene>
    <name evidence="3" type="ORF">CIB50_0001256</name>
</gene>
<feature type="transmembrane region" description="Helical" evidence="2">
    <location>
        <begin position="39"/>
        <end position="58"/>
    </location>
</feature>
<evidence type="ECO:0000313" key="4">
    <source>
        <dbReference type="Proteomes" id="UP000216825"/>
    </source>
</evidence>
<evidence type="ECO:0000313" key="3">
    <source>
        <dbReference type="EMBL" id="QMS56546.1"/>
    </source>
</evidence>
<keyword evidence="2" id="KW-0472">Membrane</keyword>
<feature type="region of interest" description="Disordered" evidence="1">
    <location>
        <begin position="80"/>
        <end position="104"/>
    </location>
</feature>